<keyword evidence="5" id="KW-1185">Reference proteome</keyword>
<evidence type="ECO:0000313" key="5">
    <source>
        <dbReference type="Proteomes" id="UP000193560"/>
    </source>
</evidence>
<gene>
    <name evidence="4" type="ORF">BCR42DRAFT_425766</name>
</gene>
<feature type="chain" id="PRO_5012191431" description="Ser-Thr-rich glycosyl-phosphatidyl-inositol-anchored membrane family-domain-containing protein" evidence="3">
    <location>
        <begin position="19"/>
        <end position="384"/>
    </location>
</feature>
<sequence length="384" mass="42062">MYSASLVILTLIAQSGSCLVFRLPTYNSNVYPGESNLIAWSDFGDVTAVTVYLAHGTESNYTILQTIGENIPSSTNSMMYHLPTTLPPTNVFFMLEGNDSPKSVTTRPVYVDSSRGGFDTFPSISFPSSFPSTFPSISFPSNFPFGLPTASPIPNPTPTHTHSGLPMPAIIGIVVGSVVFLFIVLVTAIIMKRRTIRRNRLALQLLQQQQRNETSRPPPNWSQKPTDINVNVALHGLEESQPLQQTEQHTEYNYNPQYQYEQQMDNSYTNQSQQPYSSPGGFIVPSPKTATSFAGGYPLNPTHDSGLHNTSPPTELSTTSTIVYPPAPAYQKVTSTKTSVSGIENKPNQASSPIDVSHKPNEVVYDKPHSNITTQKPHSDSPPL</sequence>
<dbReference type="Proteomes" id="UP000193560">
    <property type="component" value="Unassembled WGS sequence"/>
</dbReference>
<feature type="transmembrane region" description="Helical" evidence="2">
    <location>
        <begin position="169"/>
        <end position="191"/>
    </location>
</feature>
<protein>
    <recommendedName>
        <fullName evidence="6">Ser-Thr-rich glycosyl-phosphatidyl-inositol-anchored membrane family-domain-containing protein</fullName>
    </recommendedName>
</protein>
<keyword evidence="2" id="KW-1133">Transmembrane helix</keyword>
<keyword evidence="2" id="KW-0472">Membrane</keyword>
<evidence type="ECO:0000313" key="4">
    <source>
        <dbReference type="EMBL" id="ORZ07566.1"/>
    </source>
</evidence>
<feature type="signal peptide" evidence="3">
    <location>
        <begin position="1"/>
        <end position="18"/>
    </location>
</feature>
<feature type="region of interest" description="Disordered" evidence="1">
    <location>
        <begin position="266"/>
        <end position="318"/>
    </location>
</feature>
<reference evidence="4 5" key="1">
    <citation type="submission" date="2016-07" db="EMBL/GenBank/DDBJ databases">
        <title>Pervasive Adenine N6-methylation of Active Genes in Fungi.</title>
        <authorList>
            <consortium name="DOE Joint Genome Institute"/>
            <person name="Mondo S.J."/>
            <person name="Dannebaum R.O."/>
            <person name="Kuo R.C."/>
            <person name="Labutti K."/>
            <person name="Haridas S."/>
            <person name="Kuo A."/>
            <person name="Salamov A."/>
            <person name="Ahrendt S.R."/>
            <person name="Lipzen A."/>
            <person name="Sullivan W."/>
            <person name="Andreopoulos W.B."/>
            <person name="Clum A."/>
            <person name="Lindquist E."/>
            <person name="Daum C."/>
            <person name="Ramamoorthy G.K."/>
            <person name="Gryganskyi A."/>
            <person name="Culley D."/>
            <person name="Magnuson J.K."/>
            <person name="James T.Y."/>
            <person name="O'Malley M.A."/>
            <person name="Stajich J.E."/>
            <person name="Spatafora J.W."/>
            <person name="Visel A."/>
            <person name="Grigoriev I.V."/>
        </authorList>
    </citation>
    <scope>NUCLEOTIDE SEQUENCE [LARGE SCALE GENOMIC DNA]</scope>
    <source>
        <strain evidence="4 5">NRRL 1336</strain>
    </source>
</reference>
<feature type="region of interest" description="Disordered" evidence="1">
    <location>
        <begin position="335"/>
        <end position="384"/>
    </location>
</feature>
<comment type="caution">
    <text evidence="4">The sequence shown here is derived from an EMBL/GenBank/DDBJ whole genome shotgun (WGS) entry which is preliminary data.</text>
</comment>
<proteinExistence type="predicted"/>
<feature type="compositionally biased region" description="Polar residues" evidence="1">
    <location>
        <begin position="266"/>
        <end position="277"/>
    </location>
</feature>
<dbReference type="CDD" id="cd21699">
    <property type="entry name" value="JMTM_APP_like"/>
    <property type="match status" value="1"/>
</dbReference>
<dbReference type="EMBL" id="MCGE01000034">
    <property type="protein sequence ID" value="ORZ07566.1"/>
    <property type="molecule type" value="Genomic_DNA"/>
</dbReference>
<keyword evidence="2" id="KW-0812">Transmembrane</keyword>
<dbReference type="AlphaFoldDB" id="A0A1X2I1R1"/>
<name>A0A1X2I1R1_9FUNG</name>
<dbReference type="OrthoDB" id="2287905at2759"/>
<feature type="compositionally biased region" description="Polar residues" evidence="1">
    <location>
        <begin position="335"/>
        <end position="354"/>
    </location>
</feature>
<feature type="compositionally biased region" description="Basic and acidic residues" evidence="1">
    <location>
        <begin position="356"/>
        <end position="369"/>
    </location>
</feature>
<accession>A0A1X2I1R1</accession>
<keyword evidence="3" id="KW-0732">Signal</keyword>
<evidence type="ECO:0000256" key="3">
    <source>
        <dbReference type="SAM" id="SignalP"/>
    </source>
</evidence>
<evidence type="ECO:0008006" key="6">
    <source>
        <dbReference type="Google" id="ProtNLM"/>
    </source>
</evidence>
<evidence type="ECO:0000256" key="1">
    <source>
        <dbReference type="SAM" id="MobiDB-lite"/>
    </source>
</evidence>
<evidence type="ECO:0000256" key="2">
    <source>
        <dbReference type="SAM" id="Phobius"/>
    </source>
</evidence>
<organism evidence="4 5">
    <name type="scientific">Absidia repens</name>
    <dbReference type="NCBI Taxonomy" id="90262"/>
    <lineage>
        <taxon>Eukaryota</taxon>
        <taxon>Fungi</taxon>
        <taxon>Fungi incertae sedis</taxon>
        <taxon>Mucoromycota</taxon>
        <taxon>Mucoromycotina</taxon>
        <taxon>Mucoromycetes</taxon>
        <taxon>Mucorales</taxon>
        <taxon>Cunninghamellaceae</taxon>
        <taxon>Absidia</taxon>
    </lineage>
</organism>